<dbReference type="AlphaFoldDB" id="A0A074ZKU7"/>
<proteinExistence type="predicted"/>
<accession>A0A074ZKU7</accession>
<reference evidence="1 2" key="1">
    <citation type="submission" date="2013-11" db="EMBL/GenBank/DDBJ databases">
        <title>Opisthorchis viverrini - life in the bile duct.</title>
        <authorList>
            <person name="Young N.D."/>
            <person name="Nagarajan N."/>
            <person name="Lin S.J."/>
            <person name="Korhonen P.K."/>
            <person name="Jex A.R."/>
            <person name="Hall R.S."/>
            <person name="Safavi-Hemami H."/>
            <person name="Kaewkong W."/>
            <person name="Bertrand D."/>
            <person name="Gao S."/>
            <person name="Seet Q."/>
            <person name="Wongkham S."/>
            <person name="Teh B.T."/>
            <person name="Wongkham C."/>
            <person name="Intapan P.M."/>
            <person name="Maleewong W."/>
            <person name="Yang X."/>
            <person name="Hu M."/>
            <person name="Wang Z."/>
            <person name="Hofmann A."/>
            <person name="Sternberg P.W."/>
            <person name="Tan P."/>
            <person name="Wang J."/>
            <person name="Gasser R.B."/>
        </authorList>
    </citation>
    <scope>NUCLEOTIDE SEQUENCE [LARGE SCALE GENOMIC DNA]</scope>
</reference>
<organism evidence="1 2">
    <name type="scientific">Opisthorchis viverrini</name>
    <name type="common">Southeast Asian liver fluke</name>
    <dbReference type="NCBI Taxonomy" id="6198"/>
    <lineage>
        <taxon>Eukaryota</taxon>
        <taxon>Metazoa</taxon>
        <taxon>Spiralia</taxon>
        <taxon>Lophotrochozoa</taxon>
        <taxon>Platyhelminthes</taxon>
        <taxon>Trematoda</taxon>
        <taxon>Digenea</taxon>
        <taxon>Opisthorchiida</taxon>
        <taxon>Opisthorchiata</taxon>
        <taxon>Opisthorchiidae</taxon>
        <taxon>Opisthorchis</taxon>
    </lineage>
</organism>
<dbReference type="KEGG" id="ovi:T265_06327"/>
<dbReference type="Proteomes" id="UP000054324">
    <property type="component" value="Unassembled WGS sequence"/>
</dbReference>
<evidence type="ECO:0000313" key="2">
    <source>
        <dbReference type="Proteomes" id="UP000054324"/>
    </source>
</evidence>
<dbReference type="EMBL" id="KL596748">
    <property type="protein sequence ID" value="KER26407.1"/>
    <property type="molecule type" value="Genomic_DNA"/>
</dbReference>
<dbReference type="RefSeq" id="XP_009169824.1">
    <property type="nucleotide sequence ID" value="XM_009171560.1"/>
</dbReference>
<sequence length="69" mass="7494">MKSEANPAVATEATKGKNDSVYVRIFKPKLNKVKSANTSNGDDTGYGRQTYAAELYHIDQVGTPEQVCS</sequence>
<gene>
    <name evidence="1" type="ORF">T265_06327</name>
</gene>
<dbReference type="CTD" id="20320509"/>
<keyword evidence="2" id="KW-1185">Reference proteome</keyword>
<evidence type="ECO:0000313" key="1">
    <source>
        <dbReference type="EMBL" id="KER26407.1"/>
    </source>
</evidence>
<name>A0A074ZKU7_OPIVI</name>
<protein>
    <submittedName>
        <fullName evidence="1">Uncharacterized protein</fullName>
    </submittedName>
</protein>
<dbReference type="GeneID" id="20320509"/>